<dbReference type="GO" id="GO:0006644">
    <property type="term" value="P:phospholipid metabolic process"/>
    <property type="evidence" value="ECO:0007669"/>
    <property type="project" value="InterPro"/>
</dbReference>
<dbReference type="InterPro" id="IPR015141">
    <property type="entry name" value="PLipase_A2_prok/fun"/>
</dbReference>
<dbReference type="GO" id="GO:0050482">
    <property type="term" value="P:arachidonate secretion"/>
    <property type="evidence" value="ECO:0007669"/>
    <property type="project" value="InterPro"/>
</dbReference>
<accession>A0A9P5CQT9</accession>
<evidence type="ECO:0000313" key="3">
    <source>
        <dbReference type="Proteomes" id="UP000803844"/>
    </source>
</evidence>
<feature type="chain" id="PRO_5040164031" evidence="1">
    <location>
        <begin position="17"/>
        <end position="428"/>
    </location>
</feature>
<name>A0A9P5CQT9_CRYP1</name>
<dbReference type="SUPFAM" id="SSF48619">
    <property type="entry name" value="Phospholipase A2, PLA2"/>
    <property type="match status" value="1"/>
</dbReference>
<evidence type="ECO:0000256" key="1">
    <source>
        <dbReference type="SAM" id="SignalP"/>
    </source>
</evidence>
<proteinExistence type="predicted"/>
<dbReference type="GeneID" id="63837640"/>
<reference evidence="2" key="1">
    <citation type="journal article" date="2020" name="Phytopathology">
        <title>Genome sequence of the chestnut blight fungus Cryphonectria parasitica EP155: A fundamental resource for an archetypical invasive plant pathogen.</title>
        <authorList>
            <person name="Crouch J.A."/>
            <person name="Dawe A."/>
            <person name="Aerts A."/>
            <person name="Barry K."/>
            <person name="Churchill A.C.L."/>
            <person name="Grimwood J."/>
            <person name="Hillman B."/>
            <person name="Milgroom M.G."/>
            <person name="Pangilinan J."/>
            <person name="Smith M."/>
            <person name="Salamov A."/>
            <person name="Schmutz J."/>
            <person name="Yadav J."/>
            <person name="Grigoriev I.V."/>
            <person name="Nuss D."/>
        </authorList>
    </citation>
    <scope>NUCLEOTIDE SEQUENCE</scope>
    <source>
        <strain evidence="2">EP155</strain>
    </source>
</reference>
<dbReference type="Proteomes" id="UP000803844">
    <property type="component" value="Unassembled WGS sequence"/>
</dbReference>
<dbReference type="GO" id="GO:0004623">
    <property type="term" value="F:phospholipase A2 activity"/>
    <property type="evidence" value="ECO:0007669"/>
    <property type="project" value="InterPro"/>
</dbReference>
<sequence length="428" mass="47496">MYLLTILFLLAAAVLAIPAIGTVPTFDASEPDPQERITDKYLFNLTLEQNYKAQDRFTKDAKKMIDGNFKTDLLQQCSYEASVKRKACDRLAQLYYKMARRWGWMKEGVNHELLGHTLQASLSELTPQGQHMVIKLEPHMKKQLSTLSIACSWLVPNCFRTHGSEVEVVVVDEAEEDEVVEVEEVVVEEDEPSVVMVLVLYIESGAGFVCADAKTLVLDTVVVVDVVVDKDVVVETVVESTVVVTELAAGCVGDGDWVTVTVGRRAVVVVLVVAVTVNVVLETYSVGLGLIVMVAVTVVETKTEEGEEEEEAAAAPQCVVSSIERPTTAAASSAIHMARMIFTVHARQLWSRFSLIQAPMAVWLRSSRKDPISIERRFWFCIVKVVVECLGKKQTFTTICPFMSIFVGKELPRFCATGHKHFPFYVLS</sequence>
<protein>
    <submittedName>
        <fullName evidence="2">Uncharacterized protein</fullName>
    </submittedName>
</protein>
<dbReference type="OrthoDB" id="5120271at2759"/>
<feature type="signal peptide" evidence="1">
    <location>
        <begin position="1"/>
        <end position="16"/>
    </location>
</feature>
<dbReference type="AlphaFoldDB" id="A0A9P5CQT9"/>
<dbReference type="Pfam" id="PF09056">
    <property type="entry name" value="Phospholip_A2_3"/>
    <property type="match status" value="1"/>
</dbReference>
<keyword evidence="3" id="KW-1185">Reference proteome</keyword>
<dbReference type="Gene3D" id="1.20.90.10">
    <property type="entry name" value="Phospholipase A2 domain"/>
    <property type="match status" value="1"/>
</dbReference>
<dbReference type="RefSeq" id="XP_040777527.1">
    <property type="nucleotide sequence ID" value="XM_040920511.1"/>
</dbReference>
<dbReference type="InterPro" id="IPR036444">
    <property type="entry name" value="PLipase_A2_dom_sf"/>
</dbReference>
<keyword evidence="1" id="KW-0732">Signal</keyword>
<dbReference type="EMBL" id="MU032347">
    <property type="protein sequence ID" value="KAF3766566.1"/>
    <property type="molecule type" value="Genomic_DNA"/>
</dbReference>
<evidence type="ECO:0000313" key="2">
    <source>
        <dbReference type="EMBL" id="KAF3766566.1"/>
    </source>
</evidence>
<organism evidence="2 3">
    <name type="scientific">Cryphonectria parasitica (strain ATCC 38755 / EP155)</name>
    <dbReference type="NCBI Taxonomy" id="660469"/>
    <lineage>
        <taxon>Eukaryota</taxon>
        <taxon>Fungi</taxon>
        <taxon>Dikarya</taxon>
        <taxon>Ascomycota</taxon>
        <taxon>Pezizomycotina</taxon>
        <taxon>Sordariomycetes</taxon>
        <taxon>Sordariomycetidae</taxon>
        <taxon>Diaporthales</taxon>
        <taxon>Cryphonectriaceae</taxon>
        <taxon>Cryphonectria-Endothia species complex</taxon>
        <taxon>Cryphonectria</taxon>
    </lineage>
</organism>
<comment type="caution">
    <text evidence="2">The sequence shown here is derived from an EMBL/GenBank/DDBJ whole genome shotgun (WGS) entry which is preliminary data.</text>
</comment>
<gene>
    <name evidence="2" type="ORF">M406DRAFT_330371</name>
</gene>